<evidence type="ECO:0000313" key="1">
    <source>
        <dbReference type="EMBL" id="KAJ0018488.1"/>
    </source>
</evidence>
<gene>
    <name evidence="1" type="ORF">Pint_11706</name>
</gene>
<comment type="caution">
    <text evidence="1">The sequence shown here is derived from an EMBL/GenBank/DDBJ whole genome shotgun (WGS) entry which is preliminary data.</text>
</comment>
<name>A0ACC0XLJ9_9ROSI</name>
<sequence>MRKHPSSSTRKSIFPCNAGHQEQQLLWLSPEELAHLRRLKRLRLSANSLSGELPESIFDNLPHLELLYLSYNMLQGKLPSTLSKCKKLQYLSLVVNNFTGAIPKEIGNLKQLKWMYLGNNKLQGSIPKDIGNLIQLKIMHHSSSTGKSFFPHNSRLLEQQLLWLSS</sequence>
<dbReference type="EMBL" id="CM047747">
    <property type="protein sequence ID" value="KAJ0018488.1"/>
    <property type="molecule type" value="Genomic_DNA"/>
</dbReference>
<dbReference type="Proteomes" id="UP001163603">
    <property type="component" value="Chromosome 12"/>
</dbReference>
<keyword evidence="2" id="KW-1185">Reference proteome</keyword>
<reference evidence="2" key="1">
    <citation type="journal article" date="2023" name="G3 (Bethesda)">
        <title>Genome assembly and association tests identify interacting loci associated with vigor, precocity, and sex in interspecific pistachio rootstocks.</title>
        <authorList>
            <person name="Palmer W."/>
            <person name="Jacygrad E."/>
            <person name="Sagayaradj S."/>
            <person name="Cavanaugh K."/>
            <person name="Han R."/>
            <person name="Bertier L."/>
            <person name="Beede B."/>
            <person name="Kafkas S."/>
            <person name="Golino D."/>
            <person name="Preece J."/>
            <person name="Michelmore R."/>
        </authorList>
    </citation>
    <scope>NUCLEOTIDE SEQUENCE [LARGE SCALE GENOMIC DNA]</scope>
</reference>
<proteinExistence type="predicted"/>
<evidence type="ECO:0000313" key="2">
    <source>
        <dbReference type="Proteomes" id="UP001163603"/>
    </source>
</evidence>
<accession>A0ACC0XLJ9</accession>
<protein>
    <submittedName>
        <fullName evidence="1">Uncharacterized protein</fullName>
    </submittedName>
</protein>
<organism evidence="1 2">
    <name type="scientific">Pistacia integerrima</name>
    <dbReference type="NCBI Taxonomy" id="434235"/>
    <lineage>
        <taxon>Eukaryota</taxon>
        <taxon>Viridiplantae</taxon>
        <taxon>Streptophyta</taxon>
        <taxon>Embryophyta</taxon>
        <taxon>Tracheophyta</taxon>
        <taxon>Spermatophyta</taxon>
        <taxon>Magnoliopsida</taxon>
        <taxon>eudicotyledons</taxon>
        <taxon>Gunneridae</taxon>
        <taxon>Pentapetalae</taxon>
        <taxon>rosids</taxon>
        <taxon>malvids</taxon>
        <taxon>Sapindales</taxon>
        <taxon>Anacardiaceae</taxon>
        <taxon>Pistacia</taxon>
    </lineage>
</organism>